<keyword evidence="5" id="KW-1185">Reference proteome</keyword>
<reference evidence="4 5" key="1">
    <citation type="submission" date="2013-11" db="EMBL/GenBank/DDBJ databases">
        <title>Draft genome of the bovine lungworm Dictyocaulus viviparus.</title>
        <authorList>
            <person name="Mitreva M."/>
        </authorList>
    </citation>
    <scope>NUCLEOTIDE SEQUENCE [LARGE SCALE GENOMIC DNA]</scope>
    <source>
        <strain evidence="4 5">HannoverDv2000</strain>
    </source>
</reference>
<proteinExistence type="predicted"/>
<dbReference type="Proteomes" id="UP000053766">
    <property type="component" value="Unassembled WGS sequence"/>
</dbReference>
<feature type="signal peptide" evidence="2">
    <location>
        <begin position="1"/>
        <end position="22"/>
    </location>
</feature>
<evidence type="ECO:0000313" key="4">
    <source>
        <dbReference type="EMBL" id="KJH46132.1"/>
    </source>
</evidence>
<evidence type="ECO:0000259" key="3">
    <source>
        <dbReference type="SMART" id="SM00277"/>
    </source>
</evidence>
<dbReference type="InterPro" id="IPR000118">
    <property type="entry name" value="Granulin"/>
</dbReference>
<feature type="chain" id="PRO_5002336028" evidence="2">
    <location>
        <begin position="23"/>
        <end position="91"/>
    </location>
</feature>
<reference evidence="5" key="2">
    <citation type="journal article" date="2016" name="Sci. Rep.">
        <title>Dictyocaulus viviparus genome, variome and transcriptome elucidate lungworm biology and support future intervention.</title>
        <authorList>
            <person name="McNulty S.N."/>
            <person name="Strube C."/>
            <person name="Rosa B.A."/>
            <person name="Martin J.C."/>
            <person name="Tyagi R."/>
            <person name="Choi Y.J."/>
            <person name="Wang Q."/>
            <person name="Hallsworth Pepin K."/>
            <person name="Zhang X."/>
            <person name="Ozersky P."/>
            <person name="Wilson R.K."/>
            <person name="Sternberg P.W."/>
            <person name="Gasser R.B."/>
            <person name="Mitreva M."/>
        </authorList>
    </citation>
    <scope>NUCLEOTIDE SEQUENCE [LARGE SCALE GENOMIC DNA]</scope>
    <source>
        <strain evidence="5">HannoverDv2000</strain>
    </source>
</reference>
<dbReference type="EMBL" id="KN716368">
    <property type="protein sequence ID" value="KJH46132.1"/>
    <property type="molecule type" value="Genomic_DNA"/>
</dbReference>
<keyword evidence="1" id="KW-1015">Disulfide bond</keyword>
<dbReference type="Pfam" id="PF00396">
    <property type="entry name" value="Granulin"/>
    <property type="match status" value="1"/>
</dbReference>
<protein>
    <submittedName>
        <fullName evidence="4">Granulin</fullName>
    </submittedName>
</protein>
<sequence>MKLSYTVRFIFALSMTRHLVDSIPPNLCDVKGTLQCENYQTCCQFSDSDYGCCPFTAANCCPLKNSCCPAGFQCGETSCIRMNTNSKQGFQ</sequence>
<evidence type="ECO:0000256" key="1">
    <source>
        <dbReference type="ARBA" id="ARBA00023157"/>
    </source>
</evidence>
<keyword evidence="2" id="KW-0732">Signal</keyword>
<gene>
    <name evidence="4" type="ORF">DICVIV_07822</name>
</gene>
<accession>A0A0D8XQT1</accession>
<dbReference type="SMART" id="SM00277">
    <property type="entry name" value="GRAN"/>
    <property type="match status" value="1"/>
</dbReference>
<dbReference type="OrthoDB" id="5854875at2759"/>
<name>A0A0D8XQT1_DICVI</name>
<dbReference type="InterPro" id="IPR037277">
    <property type="entry name" value="Granulin_sf"/>
</dbReference>
<dbReference type="SUPFAM" id="SSF57277">
    <property type="entry name" value="Granulin repeat"/>
    <property type="match status" value="1"/>
</dbReference>
<dbReference type="Gene3D" id="2.10.25.160">
    <property type="entry name" value="Granulin"/>
    <property type="match status" value="1"/>
</dbReference>
<dbReference type="AlphaFoldDB" id="A0A0D8XQT1"/>
<organism evidence="4 5">
    <name type="scientific">Dictyocaulus viviparus</name>
    <name type="common">Bovine lungworm</name>
    <dbReference type="NCBI Taxonomy" id="29172"/>
    <lineage>
        <taxon>Eukaryota</taxon>
        <taxon>Metazoa</taxon>
        <taxon>Ecdysozoa</taxon>
        <taxon>Nematoda</taxon>
        <taxon>Chromadorea</taxon>
        <taxon>Rhabditida</taxon>
        <taxon>Rhabditina</taxon>
        <taxon>Rhabditomorpha</taxon>
        <taxon>Strongyloidea</taxon>
        <taxon>Metastrongylidae</taxon>
        <taxon>Dictyocaulus</taxon>
    </lineage>
</organism>
<evidence type="ECO:0000313" key="5">
    <source>
        <dbReference type="Proteomes" id="UP000053766"/>
    </source>
</evidence>
<evidence type="ECO:0000256" key="2">
    <source>
        <dbReference type="SAM" id="SignalP"/>
    </source>
</evidence>
<feature type="domain" description="Granulins" evidence="3">
    <location>
        <begin position="28"/>
        <end position="79"/>
    </location>
</feature>